<dbReference type="Pfam" id="PF13557">
    <property type="entry name" value="Phenol_MetA_deg"/>
    <property type="match status" value="1"/>
</dbReference>
<sequence>MMKRLFVATAATSCAALVSPQAHALESGVSPYPVGASGTSIATMPPIPGLFLRQQFSYSEANGLYDNNGHKLGVPFRSSSFAATSRLVAAYPATWLGANVYSQVVLPAVTLHTDIAGSSGRDHGLSNITLSPVILQWSLSPRLTAIAGMDLSLANGSYSASNPSVAVGYTSLQPVLAARYNVPNGPDVGAITRLMLNRTNSDTGYRSGDGVVVDFSAGWNFGQWKAGLVGGYLSQYEDDRSHGALVKDNRARLFKVGPSIDYNAGPLNININYQHGLYAANTSKSHSLWVNFSFPLWAKPPGPRATP</sequence>
<evidence type="ECO:0008006" key="4">
    <source>
        <dbReference type="Google" id="ProtNLM"/>
    </source>
</evidence>
<dbReference type="Proteomes" id="UP000461670">
    <property type="component" value="Unassembled WGS sequence"/>
</dbReference>
<reference evidence="3" key="1">
    <citation type="journal article" date="2020" name="MBio">
        <title>Horizontal gene transfer to a defensive symbiont with a reduced genome amongst a multipartite beetle microbiome.</title>
        <authorList>
            <person name="Waterworth S.C."/>
            <person name="Florez L.V."/>
            <person name="Rees E.R."/>
            <person name="Hertweck C."/>
            <person name="Kaltenpoth M."/>
            <person name="Kwan J.C."/>
        </authorList>
    </citation>
    <scope>NUCLEOTIDE SEQUENCE [LARGE SCALE GENOMIC DNA]</scope>
</reference>
<gene>
    <name evidence="2" type="ORF">GAK30_00352</name>
</gene>
<organism evidence="2 3">
    <name type="scientific">Paracidovorax wautersii</name>
    <dbReference type="NCBI Taxonomy" id="1177982"/>
    <lineage>
        <taxon>Bacteria</taxon>
        <taxon>Pseudomonadati</taxon>
        <taxon>Pseudomonadota</taxon>
        <taxon>Betaproteobacteria</taxon>
        <taxon>Burkholderiales</taxon>
        <taxon>Comamonadaceae</taxon>
        <taxon>Paracidovorax</taxon>
    </lineage>
</organism>
<proteinExistence type="predicted"/>
<comment type="caution">
    <text evidence="2">The sequence shown here is derived from an EMBL/GenBank/DDBJ whole genome shotgun (WGS) entry which is preliminary data.</text>
</comment>
<dbReference type="EMBL" id="WNDQ01000003">
    <property type="protein sequence ID" value="KAF1023689.1"/>
    <property type="molecule type" value="Genomic_DNA"/>
</dbReference>
<evidence type="ECO:0000313" key="3">
    <source>
        <dbReference type="Proteomes" id="UP000461670"/>
    </source>
</evidence>
<feature type="signal peptide" evidence="1">
    <location>
        <begin position="1"/>
        <end position="24"/>
    </location>
</feature>
<evidence type="ECO:0000313" key="2">
    <source>
        <dbReference type="EMBL" id="KAF1023689.1"/>
    </source>
</evidence>
<feature type="chain" id="PRO_5030539023" description="MetA-pathway of phenol degradation" evidence="1">
    <location>
        <begin position="25"/>
        <end position="307"/>
    </location>
</feature>
<accession>A0A7V8FRY2</accession>
<dbReference type="InterPro" id="IPR025737">
    <property type="entry name" value="FApF"/>
</dbReference>
<dbReference type="AlphaFoldDB" id="A0A7V8FRY2"/>
<protein>
    <recommendedName>
        <fullName evidence="4">MetA-pathway of phenol degradation</fullName>
    </recommendedName>
</protein>
<evidence type="ECO:0000256" key="1">
    <source>
        <dbReference type="SAM" id="SignalP"/>
    </source>
</evidence>
<name>A0A7V8FRY2_9BURK</name>
<keyword evidence="1" id="KW-0732">Signal</keyword>